<evidence type="ECO:0000259" key="1">
    <source>
        <dbReference type="Pfam" id="PF04389"/>
    </source>
</evidence>
<dbReference type="RefSeq" id="WP_163608214.1">
    <property type="nucleotide sequence ID" value="NZ_JAABOO010000003.1"/>
</dbReference>
<accession>A0A6P0USH5</accession>
<sequence length="672" mass="75049">MILSFVFALFMFEGYAQHIPLGQKELIAHLDQELSGELAKRNLEFISRLHRMRGSEDYQKAIDFIQAELKKYGLEGIELIKIPADGQIMYGTQKSRPAWDVEFAELWEVENTGNIWVHKTKIADWESIPLVLAQDSESGEVTASLVDIGQGTSEADYKGKDLKGKLVLTSSQPQSVVPLAIEKYGAVGIISYAQNQVTAWWKENENLIRWGHLSTFAKTKTFAFMVSLKQARSFQERLEKGEDIRLHAKVKAGQHPGYYDILTAIIEGADPELKEEEITFSCHLDHPRPGANDNASGCMAILEVARTIKKLIDEGKIDRPARTIRFVWSPEIEGTMALLSYKPEYIGKTKFNIHMDMVGGSPETKALFHVSRGPASVSSFSNDIAEAFGSFVNQSSNAYASGQQVMFPLASKEGGKEALQAVLGEFHMGSDFQVYSEGSFKIPSIYLHDWPDRYIHTNYDVPANIDPTKLKRAGFIGAASALELANFGSKDLTATIDLLKRQLLQRTSKLMERMSSLSPAEQENTKYYFWVTEMERFNSMAPYADITKKHRSDYTAFVSNLKANTGSGKKIKASGEGSTVYKRNSNIKGPMSVFGYNYFTDHYDPAKKAPAIFGYNGLWGSGGEYAYEVLNLVDGKRSVQEIRNMVSAQFGPVPLSHIAEYLEALKSIEVIN</sequence>
<gene>
    <name evidence="2" type="ORF">GWK08_15890</name>
</gene>
<dbReference type="GO" id="GO:0006508">
    <property type="term" value="P:proteolysis"/>
    <property type="evidence" value="ECO:0007669"/>
    <property type="project" value="InterPro"/>
</dbReference>
<dbReference type="Proteomes" id="UP000468581">
    <property type="component" value="Unassembled WGS sequence"/>
</dbReference>
<dbReference type="Gene3D" id="3.40.630.10">
    <property type="entry name" value="Zn peptidases"/>
    <property type="match status" value="1"/>
</dbReference>
<protein>
    <submittedName>
        <fullName evidence="2">DUF4910 domain-containing protein</fullName>
    </submittedName>
</protein>
<dbReference type="InterPro" id="IPR007484">
    <property type="entry name" value="Peptidase_M28"/>
</dbReference>
<evidence type="ECO:0000313" key="3">
    <source>
        <dbReference type="Proteomes" id="UP000468581"/>
    </source>
</evidence>
<comment type="caution">
    <text evidence="2">The sequence shown here is derived from an EMBL/GenBank/DDBJ whole genome shotgun (WGS) entry which is preliminary data.</text>
</comment>
<dbReference type="Gene3D" id="3.50.30.30">
    <property type="match status" value="1"/>
</dbReference>
<organism evidence="2 3">
    <name type="scientific">Leptobacterium flavescens</name>
    <dbReference type="NCBI Taxonomy" id="472055"/>
    <lineage>
        <taxon>Bacteria</taxon>
        <taxon>Pseudomonadati</taxon>
        <taxon>Bacteroidota</taxon>
        <taxon>Flavobacteriia</taxon>
        <taxon>Flavobacteriales</taxon>
        <taxon>Flavobacteriaceae</taxon>
        <taxon>Leptobacterium</taxon>
    </lineage>
</organism>
<dbReference type="Pfam" id="PF04389">
    <property type="entry name" value="Peptidase_M28"/>
    <property type="match status" value="1"/>
</dbReference>
<dbReference type="PANTHER" id="PTHR12147:SF26">
    <property type="entry name" value="PEPTIDASE M28 DOMAIN-CONTAINING PROTEIN"/>
    <property type="match status" value="1"/>
</dbReference>
<dbReference type="InterPro" id="IPR045175">
    <property type="entry name" value="M28_fam"/>
</dbReference>
<keyword evidence="3" id="KW-1185">Reference proteome</keyword>
<dbReference type="PANTHER" id="PTHR12147">
    <property type="entry name" value="METALLOPEPTIDASE M28 FAMILY MEMBER"/>
    <property type="match status" value="1"/>
</dbReference>
<feature type="domain" description="Peptidase M28" evidence="1">
    <location>
        <begin position="264"/>
        <end position="476"/>
    </location>
</feature>
<reference evidence="2 3" key="1">
    <citation type="submission" date="2020-01" db="EMBL/GenBank/DDBJ databases">
        <title>Leptobacterium flavescens.</title>
        <authorList>
            <person name="Wang G."/>
        </authorList>
    </citation>
    <scope>NUCLEOTIDE SEQUENCE [LARGE SCALE GENOMIC DNA]</scope>
    <source>
        <strain evidence="2 3">KCTC 22160</strain>
    </source>
</reference>
<dbReference type="GO" id="GO:0008235">
    <property type="term" value="F:metalloexopeptidase activity"/>
    <property type="evidence" value="ECO:0007669"/>
    <property type="project" value="InterPro"/>
</dbReference>
<dbReference type="SUPFAM" id="SSF53187">
    <property type="entry name" value="Zn-dependent exopeptidases"/>
    <property type="match status" value="1"/>
</dbReference>
<proteinExistence type="predicted"/>
<dbReference type="SUPFAM" id="SSF52025">
    <property type="entry name" value="PA domain"/>
    <property type="match status" value="1"/>
</dbReference>
<evidence type="ECO:0000313" key="2">
    <source>
        <dbReference type="EMBL" id="NER14938.1"/>
    </source>
</evidence>
<name>A0A6P0USH5_9FLAO</name>
<dbReference type="EMBL" id="JAABOO010000003">
    <property type="protein sequence ID" value="NER14938.1"/>
    <property type="molecule type" value="Genomic_DNA"/>
</dbReference>
<dbReference type="InterPro" id="IPR046450">
    <property type="entry name" value="PA_dom_sf"/>
</dbReference>
<dbReference type="AlphaFoldDB" id="A0A6P0USH5"/>